<keyword evidence="2" id="KW-1185">Reference proteome</keyword>
<dbReference type="InterPro" id="IPR012677">
    <property type="entry name" value="Nucleotide-bd_a/b_plait_sf"/>
</dbReference>
<dbReference type="EMBL" id="JBBPBM010001127">
    <property type="protein sequence ID" value="KAK8487001.1"/>
    <property type="molecule type" value="Genomic_DNA"/>
</dbReference>
<dbReference type="PROSITE" id="PS50102">
    <property type="entry name" value="RRM"/>
    <property type="match status" value="1"/>
</dbReference>
<dbReference type="InterPro" id="IPR051106">
    <property type="entry name" value="RNA-bind/splicing_reg"/>
</dbReference>
<dbReference type="Pfam" id="PF00076">
    <property type="entry name" value="RRM_1"/>
    <property type="match status" value="1"/>
</dbReference>
<dbReference type="CDD" id="cd00590">
    <property type="entry name" value="RRM_SF"/>
    <property type="match status" value="1"/>
</dbReference>
<dbReference type="Gene3D" id="3.30.70.330">
    <property type="match status" value="1"/>
</dbReference>
<dbReference type="InterPro" id="IPR035979">
    <property type="entry name" value="RBD_domain_sf"/>
</dbReference>
<dbReference type="SUPFAM" id="SSF54928">
    <property type="entry name" value="RNA-binding domain, RBD"/>
    <property type="match status" value="1"/>
</dbReference>
<accession>A0ABR2A2N7</accession>
<reference evidence="1 2" key="1">
    <citation type="journal article" date="2024" name="G3 (Bethesda)">
        <title>Genome assembly of Hibiscus sabdariffa L. provides insights into metabolisms of medicinal natural products.</title>
        <authorList>
            <person name="Kim T."/>
        </authorList>
    </citation>
    <scope>NUCLEOTIDE SEQUENCE [LARGE SCALE GENOMIC DNA]</scope>
    <source>
        <strain evidence="1">TK-2024</strain>
        <tissue evidence="1">Old leaves</tissue>
    </source>
</reference>
<evidence type="ECO:0000313" key="2">
    <source>
        <dbReference type="Proteomes" id="UP001472677"/>
    </source>
</evidence>
<name>A0ABR2A2N7_9ROSI</name>
<comment type="caution">
    <text evidence="1">The sequence shown here is derived from an EMBL/GenBank/DDBJ whole genome shotgun (WGS) entry which is preliminary data.</text>
</comment>
<sequence length="234" mass="27514">MKRQRQHQGSEDDRRDIASTRTSIRRRKGFSVFAKNVSKRIHFHSLKEAFQVYGRVVDTYIAYNNLRWRSKPTTFAFVRFKKEDEAKCAVQKGNNRVMDGYKIHITMAINRVIRDPMEPTARTKTEIKNLTLKDMRTYKEALLGEKKEENRPYVKRASKDFNRSLCAEDPIRISIVEEGENEDQDQTARTEGFGHQRTIVAAPRCHENKNLERKAETEKGIRSIHEEKKKRQTT</sequence>
<dbReference type="Proteomes" id="UP001472677">
    <property type="component" value="Unassembled WGS sequence"/>
</dbReference>
<proteinExistence type="predicted"/>
<organism evidence="1 2">
    <name type="scientific">Hibiscus sabdariffa</name>
    <name type="common">roselle</name>
    <dbReference type="NCBI Taxonomy" id="183260"/>
    <lineage>
        <taxon>Eukaryota</taxon>
        <taxon>Viridiplantae</taxon>
        <taxon>Streptophyta</taxon>
        <taxon>Embryophyta</taxon>
        <taxon>Tracheophyta</taxon>
        <taxon>Spermatophyta</taxon>
        <taxon>Magnoliopsida</taxon>
        <taxon>eudicotyledons</taxon>
        <taxon>Gunneridae</taxon>
        <taxon>Pentapetalae</taxon>
        <taxon>rosids</taxon>
        <taxon>malvids</taxon>
        <taxon>Malvales</taxon>
        <taxon>Malvaceae</taxon>
        <taxon>Malvoideae</taxon>
        <taxon>Hibiscus</taxon>
    </lineage>
</organism>
<dbReference type="InterPro" id="IPR000504">
    <property type="entry name" value="RRM_dom"/>
</dbReference>
<protein>
    <submittedName>
        <fullName evidence="1">Uncharacterized protein</fullName>
    </submittedName>
</protein>
<dbReference type="SMART" id="SM00360">
    <property type="entry name" value="RRM"/>
    <property type="match status" value="1"/>
</dbReference>
<dbReference type="PANTHER" id="PTHR48028">
    <property type="entry name" value="GLYCINE-RICH RNA-BINDING PROTEIN RZ1A"/>
    <property type="match status" value="1"/>
</dbReference>
<dbReference type="PANTHER" id="PTHR48028:SF4">
    <property type="entry name" value="SC35-LIKE SPLICING FACTOR"/>
    <property type="match status" value="1"/>
</dbReference>
<gene>
    <name evidence="1" type="ORF">V6N12_072483</name>
</gene>
<evidence type="ECO:0000313" key="1">
    <source>
        <dbReference type="EMBL" id="KAK8487001.1"/>
    </source>
</evidence>